<dbReference type="InterPro" id="IPR000053">
    <property type="entry name" value="Thymidine/pyrmidine_PPase"/>
</dbReference>
<gene>
    <name evidence="8" type="ORF">DGYR_LOCUS5465</name>
</gene>
<dbReference type="InterPro" id="IPR036566">
    <property type="entry name" value="PYNP-like_C_sf"/>
</dbReference>
<feature type="domain" description="Glycosyl transferase family 3 N-terminal" evidence="7">
    <location>
        <begin position="10"/>
        <end position="71"/>
    </location>
</feature>
<dbReference type="GO" id="GO:0006213">
    <property type="term" value="P:pyrimidine nucleoside metabolic process"/>
    <property type="evidence" value="ECO:0007669"/>
    <property type="project" value="UniProtKB-UniRule"/>
</dbReference>
<dbReference type="InterPro" id="IPR000312">
    <property type="entry name" value="Glycosyl_Trfase_fam3"/>
</dbReference>
<dbReference type="GO" id="GO:0004645">
    <property type="term" value="F:1,4-alpha-oligoglucan phosphorylase activity"/>
    <property type="evidence" value="ECO:0007669"/>
    <property type="project" value="InterPro"/>
</dbReference>
<dbReference type="PIRSF" id="PIRSF000478">
    <property type="entry name" value="TP_PyNP"/>
    <property type="match status" value="1"/>
</dbReference>
<comment type="catalytic activity">
    <reaction evidence="5">
        <text>thymidine + phosphate = 2-deoxy-alpha-D-ribose 1-phosphate + thymine</text>
        <dbReference type="Rhea" id="RHEA:16037"/>
        <dbReference type="ChEBI" id="CHEBI:17748"/>
        <dbReference type="ChEBI" id="CHEBI:17821"/>
        <dbReference type="ChEBI" id="CHEBI:43474"/>
        <dbReference type="ChEBI" id="CHEBI:57259"/>
        <dbReference type="EC" id="2.4.2.4"/>
    </reaction>
</comment>
<keyword evidence="9" id="KW-1185">Reference proteome</keyword>
<dbReference type="Gene3D" id="1.20.970.10">
    <property type="entry name" value="Transferase, Pyrimidine Nucleoside Phosphorylase, Chain C"/>
    <property type="match status" value="1"/>
</dbReference>
<feature type="domain" description="Glycosyl transferase family 3" evidence="6">
    <location>
        <begin position="86"/>
        <end position="322"/>
    </location>
</feature>
<dbReference type="InterPro" id="IPR035902">
    <property type="entry name" value="Nuc_phospho_transferase"/>
</dbReference>
<sequence length="418" mass="45844">MASKSINIFDILNKKSDGSELEDEEIQWFVKEASKVTNSAINDSQIGAMLMAIKLNKMTPREAASLTKSMTFSGTVLQWPEEWQNILVDKHSTGGVGDKVSLVLAPALAVFGLKVPMISGRGLGHTGGTLDKLESIEGFQVQQSEERIREIVEQIGCCIVGQTKNIAPCDKKLYAIRDVTATVNTSILSKKAAAGIKTLVMEMTYGEGALIKTRQLSEELAREIVKFLFIHIFLITHTIDVGKELGMNIIAAMTKMVSPIGKTIGNAIEVLEAVDTLNGKGPKDLIDVVCKLGACLLQSTNIAKCFEEAEKMMRSTLNDNSAAEKFRLMIIKQGVDAKLASQLMKDPREVLKLASRKTEIKSNSNGIVNVIRGLPLAKVLREHHAGRFSVEDQLDYKVGIEILKDEGDKIEKGWLFKV</sequence>
<dbReference type="NCBIfam" id="NF004490">
    <property type="entry name" value="PRK05820.1"/>
    <property type="match status" value="1"/>
</dbReference>
<reference evidence="8 9" key="1">
    <citation type="submission" date="2020-08" db="EMBL/GenBank/DDBJ databases">
        <authorList>
            <person name="Hejnol A."/>
        </authorList>
    </citation>
    <scope>NUCLEOTIDE SEQUENCE [LARGE SCALE GENOMIC DNA]</scope>
</reference>
<dbReference type="UniPathway" id="UPA00578">
    <property type="reaction ID" value="UER00638"/>
</dbReference>
<dbReference type="FunFam" id="3.40.1030.10:FF:000003">
    <property type="entry name" value="Pyrimidine-nucleoside phosphorylase"/>
    <property type="match status" value="1"/>
</dbReference>
<name>A0A7I8VKW2_9ANNE</name>
<accession>A0A7I8VKW2</accession>
<comment type="subunit">
    <text evidence="2 5">Homodimer.</text>
</comment>
<protein>
    <recommendedName>
        <fullName evidence="5">Thymidine phosphorylase</fullName>
        <shortName evidence="5">TP</shortName>
        <ecNumber evidence="5">2.4.2.4</ecNumber>
    </recommendedName>
    <alternativeName>
        <fullName evidence="5">TdRPase</fullName>
    </alternativeName>
</protein>
<dbReference type="PANTHER" id="PTHR10515">
    <property type="entry name" value="THYMIDINE PHOSPHORYLASE"/>
    <property type="match status" value="1"/>
</dbReference>
<dbReference type="GO" id="GO:0006206">
    <property type="term" value="P:pyrimidine nucleobase metabolic process"/>
    <property type="evidence" value="ECO:0007669"/>
    <property type="project" value="InterPro"/>
</dbReference>
<dbReference type="SUPFAM" id="SSF52418">
    <property type="entry name" value="Nucleoside phosphorylase/phosphoribosyltransferase catalytic domain"/>
    <property type="match status" value="1"/>
</dbReference>
<dbReference type="InterPro" id="IPR017872">
    <property type="entry name" value="Pyrmidine_PPase_CS"/>
</dbReference>
<evidence type="ECO:0000259" key="7">
    <source>
        <dbReference type="Pfam" id="PF02885"/>
    </source>
</evidence>
<dbReference type="SUPFAM" id="SSF47648">
    <property type="entry name" value="Nucleoside phosphorylase/phosphoribosyltransferase N-terminal domain"/>
    <property type="match status" value="1"/>
</dbReference>
<comment type="pathway">
    <text evidence="5">Pyrimidine metabolism; dTMP biosynthesis via salvage pathway; dTMP from thymine: step 1/2.</text>
</comment>
<dbReference type="Pfam" id="PF00591">
    <property type="entry name" value="Glycos_transf_3"/>
    <property type="match status" value="1"/>
</dbReference>
<dbReference type="PANTHER" id="PTHR10515:SF0">
    <property type="entry name" value="THYMIDINE PHOSPHORYLASE"/>
    <property type="match status" value="1"/>
</dbReference>
<dbReference type="Pfam" id="PF02885">
    <property type="entry name" value="Glycos_trans_3N"/>
    <property type="match status" value="1"/>
</dbReference>
<keyword evidence="4 5" id="KW-0808">Transferase</keyword>
<evidence type="ECO:0000256" key="1">
    <source>
        <dbReference type="ARBA" id="ARBA00006915"/>
    </source>
</evidence>
<dbReference type="SUPFAM" id="SSF54680">
    <property type="entry name" value="Pyrimidine nucleoside phosphorylase C-terminal domain"/>
    <property type="match status" value="1"/>
</dbReference>
<comment type="caution">
    <text evidence="8">The sequence shown here is derived from an EMBL/GenBank/DDBJ whole genome shotgun (WGS) entry which is preliminary data.</text>
</comment>
<organism evidence="8 9">
    <name type="scientific">Dimorphilus gyrociliatus</name>
    <dbReference type="NCBI Taxonomy" id="2664684"/>
    <lineage>
        <taxon>Eukaryota</taxon>
        <taxon>Metazoa</taxon>
        <taxon>Spiralia</taxon>
        <taxon>Lophotrochozoa</taxon>
        <taxon>Annelida</taxon>
        <taxon>Polychaeta</taxon>
        <taxon>Polychaeta incertae sedis</taxon>
        <taxon>Dinophilidae</taxon>
        <taxon>Dimorphilus</taxon>
    </lineage>
</organism>
<dbReference type="OrthoDB" id="445007at2759"/>
<dbReference type="InterPro" id="IPR017459">
    <property type="entry name" value="Glycosyl_Trfase_fam3_N_dom"/>
</dbReference>
<comment type="function">
    <text evidence="5">Catalyzes the reversible phosphorolysis of thymidine. The produced molecules are then utilized as carbon and energy sources or in the rescue of pyrimidine bases for nucleotide synthesis.</text>
</comment>
<dbReference type="GO" id="GO:0005829">
    <property type="term" value="C:cytosol"/>
    <property type="evidence" value="ECO:0007669"/>
    <property type="project" value="TreeGrafter"/>
</dbReference>
<dbReference type="AlphaFoldDB" id="A0A7I8VKW2"/>
<evidence type="ECO:0000259" key="6">
    <source>
        <dbReference type="Pfam" id="PF00591"/>
    </source>
</evidence>
<dbReference type="EMBL" id="CAJFCJ010000007">
    <property type="protein sequence ID" value="CAD5116880.1"/>
    <property type="molecule type" value="Genomic_DNA"/>
</dbReference>
<dbReference type="Gene3D" id="3.40.1030.10">
    <property type="entry name" value="Nucleoside phosphorylase/phosphoribosyltransferase catalytic domain"/>
    <property type="match status" value="1"/>
</dbReference>
<keyword evidence="3 5" id="KW-0328">Glycosyltransferase</keyword>
<evidence type="ECO:0000313" key="8">
    <source>
        <dbReference type="EMBL" id="CAD5116880.1"/>
    </source>
</evidence>
<proteinExistence type="inferred from homology"/>
<evidence type="ECO:0000256" key="3">
    <source>
        <dbReference type="ARBA" id="ARBA00022676"/>
    </source>
</evidence>
<comment type="similarity">
    <text evidence="1 5">Belongs to the thymidine/pyrimidine-nucleoside phosphorylase family.</text>
</comment>
<evidence type="ECO:0000313" key="9">
    <source>
        <dbReference type="Proteomes" id="UP000549394"/>
    </source>
</evidence>
<dbReference type="GO" id="GO:0009032">
    <property type="term" value="F:thymidine phosphorylase activity"/>
    <property type="evidence" value="ECO:0007669"/>
    <property type="project" value="UniProtKB-UniRule"/>
</dbReference>
<evidence type="ECO:0000256" key="4">
    <source>
        <dbReference type="ARBA" id="ARBA00022679"/>
    </source>
</evidence>
<dbReference type="Proteomes" id="UP000549394">
    <property type="component" value="Unassembled WGS sequence"/>
</dbReference>
<evidence type="ECO:0000256" key="5">
    <source>
        <dbReference type="PIRNR" id="PIRNR000478"/>
    </source>
</evidence>
<evidence type="ECO:0000256" key="2">
    <source>
        <dbReference type="ARBA" id="ARBA00011738"/>
    </source>
</evidence>
<dbReference type="InterPro" id="IPR036320">
    <property type="entry name" value="Glycosyl_Trfase_fam3_N_dom_sf"/>
</dbReference>
<dbReference type="Gene3D" id="3.90.1170.30">
    <property type="entry name" value="Pyrimidine nucleoside phosphorylase-like, C-terminal domain"/>
    <property type="match status" value="1"/>
</dbReference>
<dbReference type="EC" id="2.4.2.4" evidence="5"/>
<dbReference type="PROSITE" id="PS00647">
    <property type="entry name" value="THYMID_PHOSPHORYLASE"/>
    <property type="match status" value="1"/>
</dbReference>